<dbReference type="AlphaFoldDB" id="A0A1Q9D3N3"/>
<reference evidence="4 5" key="1">
    <citation type="submission" date="2016-02" db="EMBL/GenBank/DDBJ databases">
        <title>Genome analysis of coral dinoflagellate symbionts highlights evolutionary adaptations to a symbiotic lifestyle.</title>
        <authorList>
            <person name="Aranda M."/>
            <person name="Li Y."/>
            <person name="Liew Y.J."/>
            <person name="Baumgarten S."/>
            <person name="Simakov O."/>
            <person name="Wilson M."/>
            <person name="Piel J."/>
            <person name="Ashoor H."/>
            <person name="Bougouffa S."/>
            <person name="Bajic V.B."/>
            <person name="Ryu T."/>
            <person name="Ravasi T."/>
            <person name="Bayer T."/>
            <person name="Micklem G."/>
            <person name="Kim H."/>
            <person name="Bhak J."/>
            <person name="Lajeunesse T.C."/>
            <person name="Voolstra C.R."/>
        </authorList>
    </citation>
    <scope>NUCLEOTIDE SEQUENCE [LARGE SCALE GENOMIC DNA]</scope>
    <source>
        <strain evidence="4 5">CCMP2467</strain>
    </source>
</reference>
<evidence type="ECO:0000256" key="3">
    <source>
        <dbReference type="SAM" id="SignalP"/>
    </source>
</evidence>
<organism evidence="4 5">
    <name type="scientific">Symbiodinium microadriaticum</name>
    <name type="common">Dinoflagellate</name>
    <name type="synonym">Zooxanthella microadriatica</name>
    <dbReference type="NCBI Taxonomy" id="2951"/>
    <lineage>
        <taxon>Eukaryota</taxon>
        <taxon>Sar</taxon>
        <taxon>Alveolata</taxon>
        <taxon>Dinophyceae</taxon>
        <taxon>Suessiales</taxon>
        <taxon>Symbiodiniaceae</taxon>
        <taxon>Symbiodinium</taxon>
    </lineage>
</organism>
<keyword evidence="2" id="KW-0472">Membrane</keyword>
<feature type="signal peptide" evidence="3">
    <location>
        <begin position="1"/>
        <end position="25"/>
    </location>
</feature>
<name>A0A1Q9D3N3_SYMMI</name>
<evidence type="ECO:0000256" key="1">
    <source>
        <dbReference type="SAM" id="MobiDB-lite"/>
    </source>
</evidence>
<gene>
    <name evidence="4" type="ORF">AK812_SmicGene28762</name>
</gene>
<feature type="transmembrane region" description="Helical" evidence="2">
    <location>
        <begin position="169"/>
        <end position="188"/>
    </location>
</feature>
<evidence type="ECO:0000313" key="4">
    <source>
        <dbReference type="EMBL" id="OLP89754.1"/>
    </source>
</evidence>
<dbReference type="EMBL" id="LSRX01000746">
    <property type="protein sequence ID" value="OLP89754.1"/>
    <property type="molecule type" value="Genomic_DNA"/>
</dbReference>
<accession>A0A1Q9D3N3</accession>
<proteinExistence type="predicted"/>
<dbReference type="OrthoDB" id="439144at2759"/>
<evidence type="ECO:0000313" key="5">
    <source>
        <dbReference type="Proteomes" id="UP000186817"/>
    </source>
</evidence>
<keyword evidence="2" id="KW-0812">Transmembrane</keyword>
<keyword evidence="3" id="KW-0732">Signal</keyword>
<keyword evidence="5" id="KW-1185">Reference proteome</keyword>
<keyword evidence="2" id="KW-1133">Transmembrane helix</keyword>
<protein>
    <submittedName>
        <fullName evidence="4">Uncharacterized protein</fullName>
    </submittedName>
</protein>
<feature type="compositionally biased region" description="Basic residues" evidence="1">
    <location>
        <begin position="93"/>
        <end position="109"/>
    </location>
</feature>
<sequence length="206" mass="23311">MARPRRVANSCRCGLLLLLCPALFAFVQFRPARPATRVAAAAESRTVAEDKEISDKLDEVLKKRGVKKDVSPEEDDASSLSESAKKAVDKATGKKLKRRELKAPKKKSRSIVKKSLDEVLKSASDDDERPNFLPAKRDVYKEVGITRQEVERYWKRRDESSKNFVDKFVGPYFLIIPVLVLIILYLIYDSYANPQEFVTASMTGLD</sequence>
<evidence type="ECO:0000256" key="2">
    <source>
        <dbReference type="SAM" id="Phobius"/>
    </source>
</evidence>
<dbReference type="Proteomes" id="UP000186817">
    <property type="component" value="Unassembled WGS sequence"/>
</dbReference>
<comment type="caution">
    <text evidence="4">The sequence shown here is derived from an EMBL/GenBank/DDBJ whole genome shotgun (WGS) entry which is preliminary data.</text>
</comment>
<feature type="region of interest" description="Disordered" evidence="1">
    <location>
        <begin position="65"/>
        <end position="109"/>
    </location>
</feature>
<feature type="chain" id="PRO_5044016881" evidence="3">
    <location>
        <begin position="26"/>
        <end position="206"/>
    </location>
</feature>
<feature type="compositionally biased region" description="Basic and acidic residues" evidence="1">
    <location>
        <begin position="83"/>
        <end position="92"/>
    </location>
</feature>